<evidence type="ECO:0000256" key="3">
    <source>
        <dbReference type="SAM" id="MobiDB-lite"/>
    </source>
</evidence>
<keyword evidence="4" id="KW-1133">Transmembrane helix</keyword>
<protein>
    <recommendedName>
        <fullName evidence="5">LamG-like jellyroll fold domain-containing protein</fullName>
    </recommendedName>
</protein>
<proteinExistence type="predicted"/>
<feature type="compositionally biased region" description="Pro residues" evidence="3">
    <location>
        <begin position="73"/>
        <end position="96"/>
    </location>
</feature>
<feature type="domain" description="LamG-like jellyroll fold" evidence="5">
    <location>
        <begin position="302"/>
        <end position="445"/>
    </location>
</feature>
<dbReference type="RefSeq" id="WP_344666074.1">
    <property type="nucleotide sequence ID" value="NZ_BAAAQN010000014.1"/>
</dbReference>
<dbReference type="Proteomes" id="UP001500751">
    <property type="component" value="Unassembled WGS sequence"/>
</dbReference>
<dbReference type="SMART" id="SM00560">
    <property type="entry name" value="LamGL"/>
    <property type="match status" value="1"/>
</dbReference>
<keyword evidence="4" id="KW-0812">Transmembrane</keyword>
<dbReference type="PANTHER" id="PTHR42535:SF2">
    <property type="entry name" value="CHROMOSOME UNDETERMINED SCAFFOLD_146, WHOLE GENOME SHOTGUN SEQUENCE"/>
    <property type="match status" value="1"/>
</dbReference>
<evidence type="ECO:0000256" key="2">
    <source>
        <dbReference type="ARBA" id="ARBA00023157"/>
    </source>
</evidence>
<evidence type="ECO:0000256" key="1">
    <source>
        <dbReference type="ARBA" id="ARBA00022729"/>
    </source>
</evidence>
<feature type="compositionally biased region" description="Polar residues" evidence="3">
    <location>
        <begin position="163"/>
        <end position="175"/>
    </location>
</feature>
<feature type="region of interest" description="Disordered" evidence="3">
    <location>
        <begin position="132"/>
        <end position="229"/>
    </location>
</feature>
<evidence type="ECO:0000313" key="6">
    <source>
        <dbReference type="EMBL" id="GAA2027979.1"/>
    </source>
</evidence>
<feature type="compositionally biased region" description="Polar residues" evidence="3">
    <location>
        <begin position="143"/>
        <end position="156"/>
    </location>
</feature>
<evidence type="ECO:0000313" key="7">
    <source>
        <dbReference type="Proteomes" id="UP001500751"/>
    </source>
</evidence>
<comment type="caution">
    <text evidence="6">The sequence shown here is derived from an EMBL/GenBank/DDBJ whole genome shotgun (WGS) entry which is preliminary data.</text>
</comment>
<dbReference type="EMBL" id="BAAAQN010000014">
    <property type="protein sequence ID" value="GAA2027979.1"/>
    <property type="molecule type" value="Genomic_DNA"/>
</dbReference>
<dbReference type="Pfam" id="PF13385">
    <property type="entry name" value="Laminin_G_3"/>
    <property type="match status" value="1"/>
</dbReference>
<feature type="region of interest" description="Disordered" evidence="3">
    <location>
        <begin position="1"/>
        <end position="108"/>
    </location>
</feature>
<accession>A0ABN2U3Q6</accession>
<reference evidence="6 7" key="1">
    <citation type="journal article" date="2019" name="Int. J. Syst. Evol. Microbiol.">
        <title>The Global Catalogue of Microorganisms (GCM) 10K type strain sequencing project: providing services to taxonomists for standard genome sequencing and annotation.</title>
        <authorList>
            <consortium name="The Broad Institute Genomics Platform"/>
            <consortium name="The Broad Institute Genome Sequencing Center for Infectious Disease"/>
            <person name="Wu L."/>
            <person name="Ma J."/>
        </authorList>
    </citation>
    <scope>NUCLEOTIDE SEQUENCE [LARGE SCALE GENOMIC DNA]</scope>
    <source>
        <strain evidence="6 7">JCM 16014</strain>
    </source>
</reference>
<dbReference type="Gene3D" id="2.60.120.200">
    <property type="match status" value="1"/>
</dbReference>
<keyword evidence="2" id="KW-1015">Disulfide bond</keyword>
<keyword evidence="4" id="KW-0472">Membrane</keyword>
<dbReference type="PANTHER" id="PTHR42535">
    <property type="entry name" value="OOKINETE PROTEIN, PUTATIVE-RELATED"/>
    <property type="match status" value="1"/>
</dbReference>
<keyword evidence="7" id="KW-1185">Reference proteome</keyword>
<dbReference type="InterPro" id="IPR013320">
    <property type="entry name" value="ConA-like_dom_sf"/>
</dbReference>
<dbReference type="SUPFAM" id="SSF49899">
    <property type="entry name" value="Concanavalin A-like lectins/glucanases"/>
    <property type="match status" value="1"/>
</dbReference>
<gene>
    <name evidence="6" type="ORF">GCM10009839_28700</name>
</gene>
<keyword evidence="1" id="KW-0732">Signal</keyword>
<feature type="compositionally biased region" description="Low complexity" evidence="3">
    <location>
        <begin position="186"/>
        <end position="229"/>
    </location>
</feature>
<evidence type="ECO:0000256" key="4">
    <source>
        <dbReference type="SAM" id="Phobius"/>
    </source>
</evidence>
<feature type="compositionally biased region" description="Gly residues" evidence="3">
    <location>
        <begin position="1"/>
        <end position="25"/>
    </location>
</feature>
<name>A0ABN2U3Q6_9ACTN</name>
<sequence>MVGGDGNGGYGPWAAGGGTPGGPGTGQDPAGAPGGPQLGADGRPMTSFPPAETGFFPASEPGAPQRSAAGFQAPPPSAPQQSAPQPPLLLGPPPSGPDSNGPDKRRRTLLIGASAIAVIGVTAGAIALAGGSSGGGGDKQPTAAASPSVTTGNSSGAAGFPGSTGSAPDNNSAPGTPSPRDGKDVPGAPATSPTTPSATGSKSSPPATKPSTTGRTTAAPPASTAPAVPVAAPTADLLHWRLAEAGGTTAADSSGRGLTGTAAGAATFDPAQHGGAAYFNGPANQIKGGEVATKSAVIDTTKSFTISLWMNQTGLTTPTKYSALFSQDGAQNFAFTFSYSTEAKNWSFVRADNDATTPTTIGVGAKTAIPLNSWHQLTGVYDAPAGTIAFYVDGALQGTAKTGSAPYAATGPFAIGRSWYQKYPSNPFNGYISDVRVYSHALTAAEVKAL</sequence>
<feature type="transmembrane region" description="Helical" evidence="4">
    <location>
        <begin position="109"/>
        <end position="130"/>
    </location>
</feature>
<evidence type="ECO:0000259" key="5">
    <source>
        <dbReference type="SMART" id="SM00560"/>
    </source>
</evidence>
<organism evidence="6 7">
    <name type="scientific">Catenulispora yoronensis</name>
    <dbReference type="NCBI Taxonomy" id="450799"/>
    <lineage>
        <taxon>Bacteria</taxon>
        <taxon>Bacillati</taxon>
        <taxon>Actinomycetota</taxon>
        <taxon>Actinomycetes</taxon>
        <taxon>Catenulisporales</taxon>
        <taxon>Catenulisporaceae</taxon>
        <taxon>Catenulispora</taxon>
    </lineage>
</organism>
<dbReference type="InterPro" id="IPR006558">
    <property type="entry name" value="LamG-like"/>
</dbReference>